<keyword evidence="3" id="KW-1185">Reference proteome</keyword>
<sequence length="200" mass="22353">MSPSPAFDSGHTTLTAHLHLCPGLYCPWCRNVPESIEHFLLLCPRLHSHRQLLCNQLIALNVTTFNLPTLLSLLTAAADHRRNRERTEMITVHSSNIQVFSLHPGSVQSNLSRHIVNKGNLPTGRLSALLMKTTVEGIQTTLYCALEAQQQEPYYYSDCNIAFTIKAARDDALAERLWLVSEEMVGLSKTSELSPDSKTQ</sequence>
<dbReference type="GO" id="GO:0016491">
    <property type="term" value="F:oxidoreductase activity"/>
    <property type="evidence" value="ECO:0007669"/>
    <property type="project" value="UniProtKB-KW"/>
</dbReference>
<evidence type="ECO:0000313" key="2">
    <source>
        <dbReference type="EMBL" id="KAG0727806.1"/>
    </source>
</evidence>
<comment type="caution">
    <text evidence="2">The sequence shown here is derived from an EMBL/GenBank/DDBJ whole genome shotgun (WGS) entry which is preliminary data.</text>
</comment>
<dbReference type="Gene3D" id="3.40.50.720">
    <property type="entry name" value="NAD(P)-binding Rossmann-like Domain"/>
    <property type="match status" value="1"/>
</dbReference>
<gene>
    <name evidence="2" type="primary">RDH12_3</name>
    <name evidence="2" type="ORF">GWK47_033857</name>
</gene>
<dbReference type="EMBL" id="JACEEZ010002964">
    <property type="protein sequence ID" value="KAG0727806.1"/>
    <property type="molecule type" value="Genomic_DNA"/>
</dbReference>
<evidence type="ECO:0000313" key="3">
    <source>
        <dbReference type="Proteomes" id="UP000770661"/>
    </source>
</evidence>
<dbReference type="PANTHER" id="PTHR43157:SF31">
    <property type="entry name" value="PHOSPHATIDYLINOSITOL-GLYCAN BIOSYNTHESIS CLASS F PROTEIN"/>
    <property type="match status" value="1"/>
</dbReference>
<proteinExistence type="predicted"/>
<protein>
    <submittedName>
        <fullName evidence="2">Retinol dehydrogenase 12</fullName>
    </submittedName>
</protein>
<organism evidence="2 3">
    <name type="scientific">Chionoecetes opilio</name>
    <name type="common">Atlantic snow crab</name>
    <name type="synonym">Cancer opilio</name>
    <dbReference type="NCBI Taxonomy" id="41210"/>
    <lineage>
        <taxon>Eukaryota</taxon>
        <taxon>Metazoa</taxon>
        <taxon>Ecdysozoa</taxon>
        <taxon>Arthropoda</taxon>
        <taxon>Crustacea</taxon>
        <taxon>Multicrustacea</taxon>
        <taxon>Malacostraca</taxon>
        <taxon>Eumalacostraca</taxon>
        <taxon>Eucarida</taxon>
        <taxon>Decapoda</taxon>
        <taxon>Pleocyemata</taxon>
        <taxon>Brachyura</taxon>
        <taxon>Eubrachyura</taxon>
        <taxon>Majoidea</taxon>
        <taxon>Majidae</taxon>
        <taxon>Chionoecetes</taxon>
    </lineage>
</organism>
<keyword evidence="1" id="KW-0560">Oxidoreductase</keyword>
<dbReference type="PANTHER" id="PTHR43157">
    <property type="entry name" value="PHOSPHATIDYLINOSITOL-GLYCAN BIOSYNTHESIS CLASS F PROTEIN-RELATED"/>
    <property type="match status" value="1"/>
</dbReference>
<dbReference type="Proteomes" id="UP000770661">
    <property type="component" value="Unassembled WGS sequence"/>
</dbReference>
<name>A0A8J4YRP6_CHIOP</name>
<reference evidence="2" key="1">
    <citation type="submission" date="2020-07" db="EMBL/GenBank/DDBJ databases">
        <title>The High-quality genome of the commercially important snow crab, Chionoecetes opilio.</title>
        <authorList>
            <person name="Jeong J.-H."/>
            <person name="Ryu S."/>
        </authorList>
    </citation>
    <scope>NUCLEOTIDE SEQUENCE</scope>
    <source>
        <strain evidence="2">MADBK_172401_WGS</strain>
        <tissue evidence="2">Digestive gland</tissue>
    </source>
</reference>
<dbReference type="AlphaFoldDB" id="A0A8J4YRP6"/>
<dbReference type="OrthoDB" id="191139at2759"/>
<evidence type="ECO:0000256" key="1">
    <source>
        <dbReference type="ARBA" id="ARBA00023002"/>
    </source>
</evidence>
<accession>A0A8J4YRP6</accession>